<dbReference type="AlphaFoldDB" id="A0A5J6MU12"/>
<evidence type="ECO:0008006" key="3">
    <source>
        <dbReference type="Google" id="ProtNLM"/>
    </source>
</evidence>
<protein>
    <recommendedName>
        <fullName evidence="3">DUF4170 domain-containing protein</fullName>
    </recommendedName>
</protein>
<dbReference type="OrthoDB" id="9800646at2"/>
<dbReference type="Gene3D" id="3.30.70.2400">
    <property type="entry name" value="Uncharacterised protein PF13773, DUF4170"/>
    <property type="match status" value="2"/>
</dbReference>
<keyword evidence="2" id="KW-1185">Reference proteome</keyword>
<reference evidence="1 2" key="1">
    <citation type="submission" date="2019-08" db="EMBL/GenBank/DDBJ databases">
        <title>Hyperibacter terrae gen. nov., sp. nov. and Hyperibacter viscosus sp. nov., two new members in the family Rhodospirillaceae isolated from the rhizosphere of Hypericum perforatum.</title>
        <authorList>
            <person name="Noviana Z."/>
        </authorList>
    </citation>
    <scope>NUCLEOTIDE SEQUENCE [LARGE SCALE GENOMIC DNA]</scope>
    <source>
        <strain evidence="1 2">R5959</strain>
    </source>
</reference>
<name>A0A5J6MU12_9PROT</name>
<dbReference type="Pfam" id="PF13773">
    <property type="entry name" value="DUF4170"/>
    <property type="match status" value="2"/>
</dbReference>
<organism evidence="1 2">
    <name type="scientific">Hypericibacter adhaerens</name>
    <dbReference type="NCBI Taxonomy" id="2602016"/>
    <lineage>
        <taxon>Bacteria</taxon>
        <taxon>Pseudomonadati</taxon>
        <taxon>Pseudomonadota</taxon>
        <taxon>Alphaproteobacteria</taxon>
        <taxon>Rhodospirillales</taxon>
        <taxon>Dongiaceae</taxon>
        <taxon>Hypericibacter</taxon>
    </lineage>
</organism>
<dbReference type="Proteomes" id="UP000325797">
    <property type="component" value="Chromosome"/>
</dbReference>
<proteinExistence type="predicted"/>
<dbReference type="KEGG" id="hadh:FRZ61_07590"/>
<dbReference type="InterPro" id="IPR025226">
    <property type="entry name" value="DUF4170"/>
</dbReference>
<accession>A0A5J6MU12</accession>
<dbReference type="EMBL" id="CP042582">
    <property type="protein sequence ID" value="QEX20839.1"/>
    <property type="molecule type" value="Genomic_DNA"/>
</dbReference>
<gene>
    <name evidence="1" type="ORF">FRZ61_07590</name>
</gene>
<dbReference type="RefSeq" id="WP_151115051.1">
    <property type="nucleotide sequence ID" value="NZ_CP042582.1"/>
</dbReference>
<evidence type="ECO:0000313" key="1">
    <source>
        <dbReference type="EMBL" id="QEX20839.1"/>
    </source>
</evidence>
<sequence length="134" mass="15507">MTRYWVVGGEYQDTQFDQPAPGTAVRRFGPYDSREDAKAKWQELAWSTVDNAHARFRIEAEKDQSPQSFWVVGGSYRDTSFREPASGKEQWFGPFESYDEAKAEWQKRAWATVDDAMSRFRIEILNGTERPKGA</sequence>
<evidence type="ECO:0000313" key="2">
    <source>
        <dbReference type="Proteomes" id="UP000325797"/>
    </source>
</evidence>